<sequence>MSEGNPLVAQAQSQTTGVTGIGIAESAVDLANGVSDGSWVEAGLGAVGVGLEVLSMVVDPIGTLASYGVSWLIEHVQPLKEALDWLAGDPPVIQSFSETWANVAAEVNTIAGDLTNEVNNGTAGWQGEGAEAYRGAAAEQADALAGAASLADGISAGVMIMGTVVATVRELVRDLVAELVGKLITWALEAAATLGFATPAIAVQATTAISKTISKISDFIRKLVKTIGNVSPKIRKIIDKLGEIIEKLSKMLRKGGKPGGGTTPSSAKGGPPKSPDTTPNSPDTTPSGTDTTPSGADGPGSTSPGGTSPSKSPGKGDPDATGGQKSEGVGGCDGKGGDPVDTVSGQMITAGTDVTLPGLLPLLLVRSYASGYLDGRSFGPGWACTLDQRLVLTDARVRYLGEDAEVLSYPHPARNGEPVLPAFGARWRLSWDAATETYLITDPGSGWTRHFTASAADPDLWLISALSDRSGHRVDYLRDEAGTPVAVTHSGGYRVAVDTVRGPAGTRIAGYRLLGAGPQGTDQPVVSFRYDNRGRLTGIVNSTGVPYEYGYDDVDRIVEWVDRNGYRYRYVYGDDGRVVRGEGLGGFLNATFDYDLDNRVTVVTDSLGHRIEYHYDEHNHISAVVDQNGNVERPEFDRLHRLISYTDKNGNVTRYERDETGEPVRIVYPDGTQTTIEYDPRWQLPVRVTRPNGGVWRHTYDHAGRLLSTVDPLGAVVTNELDERGHLTATIDADGGRWSYTSDGTGRPLSITSPLGETTRFRLDGFGRVIEAVDPRGRVTRYGWTVEGAPTWRVGPDGNREERVYDAEGNLVRSRSASGAVSTREYGPFSMLIARTGQDGIRHTFAYDTELRLTGVTNPAGQVWSYRYDPVGQLVGEQDFTGRVVDYQVDAMGSLVRRSEAGGAVVELARDVRGRVLRQSVAGRHTDFEYDEGGWLRRVGDGDTEVTYERDLLGHPLVESINGRAVRSEFDAVGRRTRRVTPSGIETTWRYDELRRETELVGTAGTIAFEYQAGNEVLRRLGANATLTQTYDDLGRLTGQALFSAAASPGTRGQVRAVQQRTFRYRPDGQLTAIDDRLRGDRVYELTPGGRVTGVRASTWSERYAYDALGNVVAADPGPEPSDEDSPATGGPRQVDGVLLRAAGRVSYDYDAAGRVVRQVRRTLSGRRLVREYEWNDLHQLVAVTTPEGVRWHYTYDPFGRRLAKYRLGEDGTIAEEITFAWDGTLLAEERRTVAGTTTVTAWDYRSGSAEPVAQTSRSWLADAPAEIIDTRFHAIVADLIGTPTELVDADGQVAWYQTTGLWGNQLAVSASAGTSCPLRFPGQYHDAETGLHYNVHRYYDPHTARYLSPDPLGLSPSANHYTYVANPLAVADPLGLAGYQDPASGRFARDPALPPADHVHNRSTEYPSGYRQQTHDEMAAKWTDEGRAQGGTPRDPTTGERIPHDQLTWRDATGREIPYYDSEGRTNLTYEHVPPVARHWIEEGYNMTDAERADWYNRTDDMEAMGRSENSSGGGKMTERYADQAPGPRHPCTLSH</sequence>
<dbReference type="Gene3D" id="1.20.1260.20">
    <property type="entry name" value="PPE superfamily"/>
    <property type="match status" value="1"/>
</dbReference>
<feature type="region of interest" description="Disordered" evidence="1">
    <location>
        <begin position="1504"/>
        <end position="1537"/>
    </location>
</feature>
<dbReference type="InterPro" id="IPR045351">
    <property type="entry name" value="DUF6531"/>
</dbReference>
<feature type="region of interest" description="Disordered" evidence="1">
    <location>
        <begin position="1387"/>
        <end position="1414"/>
    </location>
</feature>
<dbReference type="InterPro" id="IPR050708">
    <property type="entry name" value="T6SS_VgrG/RHS"/>
</dbReference>
<feature type="domain" description="DUF6531" evidence="3">
    <location>
        <begin position="337"/>
        <end position="409"/>
    </location>
</feature>
<dbReference type="InterPro" id="IPR006530">
    <property type="entry name" value="YD"/>
</dbReference>
<keyword evidence="5" id="KW-1185">Reference proteome</keyword>
<name>A0A344L6L6_9PSEU</name>
<dbReference type="Pfam" id="PF20148">
    <property type="entry name" value="DUF6531"/>
    <property type="match status" value="1"/>
</dbReference>
<feature type="compositionally biased region" description="Low complexity" evidence="1">
    <location>
        <begin position="263"/>
        <end position="315"/>
    </location>
</feature>
<evidence type="ECO:0000313" key="5">
    <source>
        <dbReference type="Proteomes" id="UP000250434"/>
    </source>
</evidence>
<accession>A0A344L6L6</accession>
<protein>
    <submittedName>
        <fullName evidence="4">Type IV secretion protein Rhs</fullName>
    </submittedName>
</protein>
<dbReference type="OrthoDB" id="4981820at2"/>
<dbReference type="PANTHER" id="PTHR32305">
    <property type="match status" value="1"/>
</dbReference>
<gene>
    <name evidence="4" type="ORF">A4R43_15075</name>
</gene>
<dbReference type="Pfam" id="PF14410">
    <property type="entry name" value="GH-E"/>
    <property type="match status" value="1"/>
</dbReference>
<dbReference type="PRINTS" id="PR00394">
    <property type="entry name" value="RHSPROTEIN"/>
</dbReference>
<organism evidence="4 5">
    <name type="scientific">Amycolatopsis albispora</name>
    <dbReference type="NCBI Taxonomy" id="1804986"/>
    <lineage>
        <taxon>Bacteria</taxon>
        <taxon>Bacillati</taxon>
        <taxon>Actinomycetota</taxon>
        <taxon>Actinomycetes</taxon>
        <taxon>Pseudonocardiales</taxon>
        <taxon>Pseudonocardiaceae</taxon>
        <taxon>Amycolatopsis</taxon>
    </lineage>
</organism>
<dbReference type="Proteomes" id="UP000250434">
    <property type="component" value="Chromosome"/>
</dbReference>
<evidence type="ECO:0000259" key="2">
    <source>
        <dbReference type="Pfam" id="PF14410"/>
    </source>
</evidence>
<dbReference type="RefSeq" id="WP_113692926.1">
    <property type="nucleotide sequence ID" value="NZ_CP015163.1"/>
</dbReference>
<dbReference type="SUPFAM" id="SSF140453">
    <property type="entry name" value="EsxAB dimer-like"/>
    <property type="match status" value="1"/>
</dbReference>
<dbReference type="InterPro" id="IPR022385">
    <property type="entry name" value="Rhs_assc_core"/>
</dbReference>
<feature type="region of interest" description="Disordered" evidence="1">
    <location>
        <begin position="252"/>
        <end position="344"/>
    </location>
</feature>
<proteinExistence type="predicted"/>
<evidence type="ECO:0000313" key="4">
    <source>
        <dbReference type="EMBL" id="AXB43690.1"/>
    </source>
</evidence>
<dbReference type="NCBIfam" id="TIGR03696">
    <property type="entry name" value="Rhs_assc_core"/>
    <property type="match status" value="1"/>
</dbReference>
<dbReference type="PANTHER" id="PTHR32305:SF15">
    <property type="entry name" value="PROTEIN RHSA-RELATED"/>
    <property type="match status" value="1"/>
</dbReference>
<dbReference type="NCBIfam" id="TIGR01643">
    <property type="entry name" value="YD_repeat_2x"/>
    <property type="match status" value="8"/>
</dbReference>
<dbReference type="Gene3D" id="2.180.10.10">
    <property type="entry name" value="RHS repeat-associated core"/>
    <property type="match status" value="3"/>
</dbReference>
<dbReference type="EMBL" id="CP015163">
    <property type="protein sequence ID" value="AXB43690.1"/>
    <property type="molecule type" value="Genomic_DNA"/>
</dbReference>
<feature type="region of interest" description="Disordered" evidence="1">
    <location>
        <begin position="1113"/>
        <end position="1134"/>
    </location>
</feature>
<dbReference type="Pfam" id="PF05593">
    <property type="entry name" value="RHS_repeat"/>
    <property type="match status" value="7"/>
</dbReference>
<feature type="domain" description="Toxin YqcG C-terminal" evidence="2">
    <location>
        <begin position="1455"/>
        <end position="1515"/>
    </location>
</feature>
<dbReference type="InterPro" id="IPR026835">
    <property type="entry name" value="YqcG_C"/>
</dbReference>
<evidence type="ECO:0000256" key="1">
    <source>
        <dbReference type="SAM" id="MobiDB-lite"/>
    </source>
</evidence>
<dbReference type="InterPro" id="IPR031325">
    <property type="entry name" value="RHS_repeat"/>
</dbReference>
<dbReference type="KEGG" id="aab:A4R43_15075"/>
<dbReference type="InterPro" id="IPR036689">
    <property type="entry name" value="ESAT-6-like_sf"/>
</dbReference>
<reference evidence="4 5" key="1">
    <citation type="submission" date="2016-04" db="EMBL/GenBank/DDBJ databases">
        <title>Complete genome sequence and analysis of deep-sea sediment isolate, Amycolatopsis sp. WP1.</title>
        <authorList>
            <person name="Wang H."/>
            <person name="Chen S."/>
            <person name="Wu Q."/>
        </authorList>
    </citation>
    <scope>NUCLEOTIDE SEQUENCE [LARGE SCALE GENOMIC DNA]</scope>
    <source>
        <strain evidence="4 5">WP1</strain>
    </source>
</reference>
<evidence type="ECO:0000259" key="3">
    <source>
        <dbReference type="Pfam" id="PF20148"/>
    </source>
</evidence>
<dbReference type="InterPro" id="IPR038332">
    <property type="entry name" value="PPE_sf"/>
</dbReference>